<reference evidence="1" key="1">
    <citation type="submission" date="2018-05" db="EMBL/GenBank/DDBJ databases">
        <authorList>
            <person name="Lanie J.A."/>
            <person name="Ng W.-L."/>
            <person name="Kazmierczak K.M."/>
            <person name="Andrzejewski T.M."/>
            <person name="Davidsen T.M."/>
            <person name="Wayne K.J."/>
            <person name="Tettelin H."/>
            <person name="Glass J.I."/>
            <person name="Rusch D."/>
            <person name="Podicherti R."/>
            <person name="Tsui H.-C.T."/>
            <person name="Winkler M.E."/>
        </authorList>
    </citation>
    <scope>NUCLEOTIDE SEQUENCE</scope>
</reference>
<name>A0A382S1A5_9ZZZZ</name>
<evidence type="ECO:0000313" key="1">
    <source>
        <dbReference type="EMBL" id="SVD03322.1"/>
    </source>
</evidence>
<accession>A0A382S1A5</accession>
<proteinExistence type="predicted"/>
<dbReference type="AlphaFoldDB" id="A0A382S1A5"/>
<protein>
    <submittedName>
        <fullName evidence="1">Uncharacterized protein</fullName>
    </submittedName>
</protein>
<dbReference type="EMBL" id="UINC01125473">
    <property type="protein sequence ID" value="SVD03322.1"/>
    <property type="molecule type" value="Genomic_DNA"/>
</dbReference>
<organism evidence="1">
    <name type="scientific">marine metagenome</name>
    <dbReference type="NCBI Taxonomy" id="408172"/>
    <lineage>
        <taxon>unclassified sequences</taxon>
        <taxon>metagenomes</taxon>
        <taxon>ecological metagenomes</taxon>
    </lineage>
</organism>
<gene>
    <name evidence="1" type="ORF">METZ01_LOCUS356176</name>
</gene>
<sequence length="26" mass="3081">MSSDDGGIDYLERDLRNIWHPCTQMQ</sequence>
<feature type="non-terminal residue" evidence="1">
    <location>
        <position position="26"/>
    </location>
</feature>